<keyword evidence="2" id="KW-0472">Membrane</keyword>
<evidence type="ECO:0000256" key="1">
    <source>
        <dbReference type="SAM" id="MobiDB-lite"/>
    </source>
</evidence>
<reference evidence="4 5" key="1">
    <citation type="submission" date="2018-01" db="EMBL/GenBank/DDBJ databases">
        <authorList>
            <person name="Gaut B.S."/>
            <person name="Morton B.R."/>
            <person name="Clegg M.T."/>
            <person name="Duvall M.R."/>
        </authorList>
    </citation>
    <scope>NUCLEOTIDE SEQUENCE [LARGE SCALE GENOMIC DNA]</scope>
    <source>
        <strain evidence="4">GP69</strain>
    </source>
</reference>
<feature type="compositionally biased region" description="Acidic residues" evidence="1">
    <location>
        <begin position="13"/>
        <end position="54"/>
    </location>
</feature>
<feature type="transmembrane region" description="Helical" evidence="2">
    <location>
        <begin position="61"/>
        <end position="81"/>
    </location>
</feature>
<keyword evidence="2" id="KW-1133">Transmembrane helix</keyword>
<feature type="compositionally biased region" description="Low complexity" evidence="1">
    <location>
        <begin position="94"/>
        <end position="111"/>
    </location>
</feature>
<keyword evidence="5" id="KW-1185">Reference proteome</keyword>
<feature type="compositionally biased region" description="Gly residues" evidence="1">
    <location>
        <begin position="158"/>
        <end position="169"/>
    </location>
</feature>
<proteinExistence type="predicted"/>
<feature type="domain" description="SH3b" evidence="3">
    <location>
        <begin position="212"/>
        <end position="279"/>
    </location>
</feature>
<gene>
    <name evidence="4" type="ORF">AMURIS_02132</name>
</gene>
<evidence type="ECO:0000313" key="4">
    <source>
        <dbReference type="EMBL" id="SOY29417.1"/>
    </source>
</evidence>
<protein>
    <submittedName>
        <fullName evidence="4">Bacterial SH3 domain protein</fullName>
    </submittedName>
</protein>
<dbReference type="RefSeq" id="WP_103239529.1">
    <property type="nucleotide sequence ID" value="NZ_JANJZD010000001.1"/>
</dbReference>
<dbReference type="EMBL" id="OFSM01000010">
    <property type="protein sequence ID" value="SOY29417.1"/>
    <property type="molecule type" value="Genomic_DNA"/>
</dbReference>
<evidence type="ECO:0000313" key="5">
    <source>
        <dbReference type="Proteomes" id="UP000236311"/>
    </source>
</evidence>
<dbReference type="OrthoDB" id="9765879at2"/>
<evidence type="ECO:0000256" key="2">
    <source>
        <dbReference type="SAM" id="Phobius"/>
    </source>
</evidence>
<name>A0A2K4ZG23_9FIRM</name>
<dbReference type="Gene3D" id="2.30.30.40">
    <property type="entry name" value="SH3 Domains"/>
    <property type="match status" value="2"/>
</dbReference>
<sequence length="375" mass="40419">MKKWDKGRKQAPVDEEVDELDYEEEGYGESDYEELDFDDEQEWQDEEEPEEDDGLSTWVKVALFLGMVVLAAIICAVLWYFTHTNKSEDGGQDSFAEGEAGEENGSSGPAGTDDSAQNPAGTPDEEGKSEPAGVPDAGRAPEASGDPEADNPSDSNSGTGGEKPSGGDAGTDAVTSPEAEGGTEPSGNSSAEVTDNENKEPVQGTGTMEFRAVEESVTPKDVVNLRSVPTTTDDGNIVIQSKNGEVLKRVGVNGDTGWSKIEYNGETVYAVTQYLTTDLNYKPPVQPSNPNRVNTLDGRVIIFADCDDWISPKEYVNLRTEPSTSEGNGTVSCQLQYEEKAHRTGYSADSGWSRVEYNGQVLYVVTSLVYVVTEE</sequence>
<dbReference type="PROSITE" id="PS51781">
    <property type="entry name" value="SH3B"/>
    <property type="match status" value="1"/>
</dbReference>
<dbReference type="SMART" id="SM00287">
    <property type="entry name" value="SH3b"/>
    <property type="match status" value="2"/>
</dbReference>
<accession>A0A2K4ZG23</accession>
<dbReference type="AlphaFoldDB" id="A0A2K4ZG23"/>
<organism evidence="4 5">
    <name type="scientific">Acetatifactor muris</name>
    <dbReference type="NCBI Taxonomy" id="879566"/>
    <lineage>
        <taxon>Bacteria</taxon>
        <taxon>Bacillati</taxon>
        <taxon>Bacillota</taxon>
        <taxon>Clostridia</taxon>
        <taxon>Lachnospirales</taxon>
        <taxon>Lachnospiraceae</taxon>
        <taxon>Acetatifactor</taxon>
    </lineage>
</organism>
<evidence type="ECO:0000259" key="3">
    <source>
        <dbReference type="PROSITE" id="PS51781"/>
    </source>
</evidence>
<feature type="region of interest" description="Disordered" evidence="1">
    <location>
        <begin position="88"/>
        <end position="205"/>
    </location>
</feature>
<keyword evidence="2" id="KW-0812">Transmembrane</keyword>
<feature type="region of interest" description="Disordered" evidence="1">
    <location>
        <begin position="1"/>
        <end position="55"/>
    </location>
</feature>
<dbReference type="InterPro" id="IPR003646">
    <property type="entry name" value="SH3-like_bac-type"/>
</dbReference>
<dbReference type="Proteomes" id="UP000236311">
    <property type="component" value="Unassembled WGS sequence"/>
</dbReference>